<protein>
    <submittedName>
        <fullName evidence="3">Histone deacetylase</fullName>
    </submittedName>
</protein>
<dbReference type="Pfam" id="PF00850">
    <property type="entry name" value="Hist_deacetyl"/>
    <property type="match status" value="1"/>
</dbReference>
<dbReference type="AlphaFoldDB" id="A0A5J4K485"/>
<proteinExistence type="inferred from homology"/>
<feature type="domain" description="Histone deacetylase" evidence="2">
    <location>
        <begin position="41"/>
        <end position="336"/>
    </location>
</feature>
<evidence type="ECO:0000259" key="2">
    <source>
        <dbReference type="Pfam" id="PF00850"/>
    </source>
</evidence>
<dbReference type="GO" id="GO:0004407">
    <property type="term" value="F:histone deacetylase activity"/>
    <property type="evidence" value="ECO:0007669"/>
    <property type="project" value="TreeGrafter"/>
</dbReference>
<gene>
    <name evidence="3" type="ORF">KTAU_21650</name>
</gene>
<dbReference type="PRINTS" id="PR01270">
    <property type="entry name" value="HDASUPER"/>
</dbReference>
<dbReference type="SUPFAM" id="SSF52768">
    <property type="entry name" value="Arginase/deacetylase"/>
    <property type="match status" value="1"/>
</dbReference>
<dbReference type="InterPro" id="IPR023801">
    <property type="entry name" value="His_deacetylse_dom"/>
</dbReference>
<dbReference type="CDD" id="cd09996">
    <property type="entry name" value="HDAC_classII_1"/>
    <property type="match status" value="1"/>
</dbReference>
<organism evidence="3 4">
    <name type="scientific">Thermogemmatispora aurantia</name>
    <dbReference type="NCBI Taxonomy" id="2045279"/>
    <lineage>
        <taxon>Bacteria</taxon>
        <taxon>Bacillati</taxon>
        <taxon>Chloroflexota</taxon>
        <taxon>Ktedonobacteria</taxon>
        <taxon>Thermogemmatisporales</taxon>
        <taxon>Thermogemmatisporaceae</taxon>
        <taxon>Thermogemmatispora</taxon>
    </lineage>
</organism>
<dbReference type="InterPro" id="IPR000286">
    <property type="entry name" value="HDACs"/>
</dbReference>
<dbReference type="EMBL" id="BKZV01000003">
    <property type="protein sequence ID" value="GER83528.1"/>
    <property type="molecule type" value="Genomic_DNA"/>
</dbReference>
<dbReference type="PANTHER" id="PTHR10625:SF31">
    <property type="entry name" value="HISTONE DEACETYLASE DOMAIN-CONTAINING PROTEIN"/>
    <property type="match status" value="1"/>
</dbReference>
<reference evidence="3 4" key="1">
    <citation type="journal article" date="2019" name="Int. J. Syst. Evol. Microbiol.">
        <title>Thermogemmatispora aurantia sp. nov. and Thermogemmatispora argillosa sp. nov., within the class Ktedonobacteria, and emended description of the genus Thermogemmatispora.</title>
        <authorList>
            <person name="Zheng Y."/>
            <person name="Wang C.M."/>
            <person name="Sakai Y."/>
            <person name="Abe K."/>
            <person name="Yokota A."/>
            <person name="Yabe S."/>
        </authorList>
    </citation>
    <scope>NUCLEOTIDE SEQUENCE [LARGE SCALE GENOMIC DNA]</scope>
    <source>
        <strain evidence="3 4">A1-2</strain>
    </source>
</reference>
<evidence type="ECO:0000313" key="3">
    <source>
        <dbReference type="EMBL" id="GER83528.1"/>
    </source>
</evidence>
<comment type="caution">
    <text evidence="3">The sequence shown here is derived from an EMBL/GenBank/DDBJ whole genome shotgun (WGS) entry which is preliminary data.</text>
</comment>
<comment type="similarity">
    <text evidence="1">Belongs to the histone deacetylase family.</text>
</comment>
<dbReference type="Proteomes" id="UP000334820">
    <property type="component" value="Unassembled WGS sequence"/>
</dbReference>
<dbReference type="GO" id="GO:0040029">
    <property type="term" value="P:epigenetic regulation of gene expression"/>
    <property type="evidence" value="ECO:0007669"/>
    <property type="project" value="TreeGrafter"/>
</dbReference>
<dbReference type="InterPro" id="IPR023696">
    <property type="entry name" value="Ureohydrolase_dom_sf"/>
</dbReference>
<dbReference type="InterPro" id="IPR037138">
    <property type="entry name" value="His_deacetylse_dom_sf"/>
</dbReference>
<evidence type="ECO:0000256" key="1">
    <source>
        <dbReference type="ARBA" id="ARBA00005947"/>
    </source>
</evidence>
<sequence length="381" mass="42281">MPVESLTSGLLFDERFLAHDAGVETSVQTREGSFQLDPEPHPSDVAIIKRTWQFLERSGLLGRMRHLRARPAREEELLVYHTRPYLDGLQAHAAGGPRQGDWGEIDEDTPVSAGSLEAAFCAAGGACQAVKAVMDGEVRNVYALLRPPGHHAERNRALGYCIFNNAVIAAEYARRTYGLERVMIIDWDVHHGNGTQEAFYADPGVLFVSLHQRDWYPRLSGELEQVGRGAGVGYTVNIPLPAGTGDRGYIAAFEQLVLPIGLRYRPQLILISAGQDASWLDPLARMMMTRQGFRRLSELVAGLANEVCEGRLVALQEGGYSRAYVPYCTAAIVEALLGVDLGIVDLYAGAWELERSATIFTQATRQALEEARRWHRQWWPL</sequence>
<dbReference type="RefSeq" id="WP_151728296.1">
    <property type="nucleotide sequence ID" value="NZ_BKZV01000003.1"/>
</dbReference>
<accession>A0A5J4K485</accession>
<dbReference type="GO" id="GO:0005737">
    <property type="term" value="C:cytoplasm"/>
    <property type="evidence" value="ECO:0007669"/>
    <property type="project" value="TreeGrafter"/>
</dbReference>
<dbReference type="Gene3D" id="3.40.800.20">
    <property type="entry name" value="Histone deacetylase domain"/>
    <property type="match status" value="1"/>
</dbReference>
<evidence type="ECO:0000313" key="4">
    <source>
        <dbReference type="Proteomes" id="UP000334820"/>
    </source>
</evidence>
<keyword evidence="4" id="KW-1185">Reference proteome</keyword>
<name>A0A5J4K485_9CHLR</name>
<dbReference type="PANTHER" id="PTHR10625">
    <property type="entry name" value="HISTONE DEACETYLASE HDAC1-RELATED"/>
    <property type="match status" value="1"/>
</dbReference>